<dbReference type="EMBL" id="CP121196">
    <property type="protein sequence ID" value="XBH17971.1"/>
    <property type="molecule type" value="Genomic_DNA"/>
</dbReference>
<organism evidence="2">
    <name type="scientific">Telmatobacter sp. DSM 110680</name>
    <dbReference type="NCBI Taxonomy" id="3036704"/>
    <lineage>
        <taxon>Bacteria</taxon>
        <taxon>Pseudomonadati</taxon>
        <taxon>Acidobacteriota</taxon>
        <taxon>Terriglobia</taxon>
        <taxon>Terriglobales</taxon>
        <taxon>Acidobacteriaceae</taxon>
        <taxon>Telmatobacter</taxon>
    </lineage>
</organism>
<feature type="chain" id="PRO_5043504243" description="DUF3828 domain-containing protein" evidence="1">
    <location>
        <begin position="33"/>
        <end position="202"/>
    </location>
</feature>
<sequence length="202" mass="22690">MSKLTVASMNRFRYVVLLFLATAWAIGQPAHTTQPTIPANRPEDVVSRLYHEVVVRAPSGLLNGSEMRIFAPYLSRSLRRKIEVTSACERDWLRQNRGRMVKAPFSWSEAGIFSGPNERTSPGDFRIESTQAEKTGAFRVVVSFTYRPIDGPGSWRVVAIVVREDGRFVVDEVIFPKGETKDVDRTLSQILSQGCEGSRWVG</sequence>
<proteinExistence type="predicted"/>
<evidence type="ECO:0000256" key="1">
    <source>
        <dbReference type="SAM" id="SignalP"/>
    </source>
</evidence>
<evidence type="ECO:0008006" key="3">
    <source>
        <dbReference type="Google" id="ProtNLM"/>
    </source>
</evidence>
<dbReference type="AlphaFoldDB" id="A0AAU7DMH7"/>
<gene>
    <name evidence="2" type="ORF">P8935_01255</name>
</gene>
<protein>
    <recommendedName>
        <fullName evidence="3">DUF3828 domain-containing protein</fullName>
    </recommendedName>
</protein>
<reference evidence="2" key="1">
    <citation type="submission" date="2023-03" db="EMBL/GenBank/DDBJ databases">
        <title>Edaphobacter sp.</title>
        <authorList>
            <person name="Huber K.J."/>
            <person name="Papendorf J."/>
            <person name="Pilke C."/>
            <person name="Bunk B."/>
            <person name="Sproeer C."/>
            <person name="Pester M."/>
        </authorList>
    </citation>
    <scope>NUCLEOTIDE SEQUENCE</scope>
    <source>
        <strain evidence="2">DSM 110680</strain>
    </source>
</reference>
<evidence type="ECO:0000313" key="2">
    <source>
        <dbReference type="EMBL" id="XBH17971.1"/>
    </source>
</evidence>
<feature type="signal peptide" evidence="1">
    <location>
        <begin position="1"/>
        <end position="32"/>
    </location>
</feature>
<dbReference type="RefSeq" id="WP_348263197.1">
    <property type="nucleotide sequence ID" value="NZ_CP121196.1"/>
</dbReference>
<name>A0AAU7DMH7_9BACT</name>
<keyword evidence="1" id="KW-0732">Signal</keyword>
<accession>A0AAU7DMH7</accession>